<evidence type="ECO:0000313" key="10">
    <source>
        <dbReference type="EMBL" id="RQD76730.1"/>
    </source>
</evidence>
<name>A0A424YFV1_9FIRM</name>
<keyword evidence="4 9" id="KW-0963">Cytoplasm</keyword>
<dbReference type="GO" id="GO:0006098">
    <property type="term" value="P:pentose-phosphate shunt"/>
    <property type="evidence" value="ECO:0007669"/>
    <property type="project" value="UniProtKB-UniRule"/>
</dbReference>
<dbReference type="InterPro" id="IPR033919">
    <property type="entry name" value="TSA/FSA_arc/bac"/>
</dbReference>
<dbReference type="Proteomes" id="UP000285138">
    <property type="component" value="Unassembled WGS sequence"/>
</dbReference>
<comment type="caution">
    <text evidence="10">The sequence shown here is derived from an EMBL/GenBank/DDBJ whole genome shotgun (WGS) entry which is preliminary data.</text>
</comment>
<dbReference type="AlphaFoldDB" id="A0A424YFV1"/>
<dbReference type="InterPro" id="IPR004731">
    <property type="entry name" value="Transaldolase_3B/F6P_aldolase"/>
</dbReference>
<dbReference type="PROSITE" id="PS01054">
    <property type="entry name" value="TRANSALDOLASE_1"/>
    <property type="match status" value="1"/>
</dbReference>
<dbReference type="PROSITE" id="PS00958">
    <property type="entry name" value="TRANSALDOLASE_2"/>
    <property type="match status" value="1"/>
</dbReference>
<dbReference type="EMBL" id="QZAA01000111">
    <property type="protein sequence ID" value="RQD76730.1"/>
    <property type="molecule type" value="Genomic_DNA"/>
</dbReference>
<dbReference type="GO" id="GO:0004801">
    <property type="term" value="F:transaldolase activity"/>
    <property type="evidence" value="ECO:0007669"/>
    <property type="project" value="UniProtKB-UniRule"/>
</dbReference>
<evidence type="ECO:0000256" key="6">
    <source>
        <dbReference type="ARBA" id="ARBA00023126"/>
    </source>
</evidence>
<evidence type="ECO:0000256" key="1">
    <source>
        <dbReference type="ARBA" id="ARBA00004496"/>
    </source>
</evidence>
<dbReference type="FunFam" id="3.20.20.70:FF:000018">
    <property type="entry name" value="Probable transaldolase"/>
    <property type="match status" value="1"/>
</dbReference>
<comment type="function">
    <text evidence="9">Transaldolase is important for the balance of metabolites in the pentose-phosphate pathway.</text>
</comment>
<dbReference type="GO" id="GO:0016832">
    <property type="term" value="F:aldehyde-lyase activity"/>
    <property type="evidence" value="ECO:0007669"/>
    <property type="project" value="InterPro"/>
</dbReference>
<dbReference type="NCBIfam" id="TIGR00875">
    <property type="entry name" value="fsa_talC_mipB"/>
    <property type="match status" value="1"/>
</dbReference>
<dbReference type="InterPro" id="IPR001585">
    <property type="entry name" value="TAL/FSA"/>
</dbReference>
<reference evidence="10 11" key="1">
    <citation type="submission" date="2018-08" db="EMBL/GenBank/DDBJ databases">
        <title>The metabolism and importance of syntrophic acetate oxidation coupled to methane or sulfide production in haloalkaline environments.</title>
        <authorList>
            <person name="Timmers P.H.A."/>
            <person name="Vavourakis C.D."/>
            <person name="Sorokin D.Y."/>
            <person name="Sinninghe Damste J.S."/>
            <person name="Muyzer G."/>
            <person name="Stams A.J.M."/>
            <person name="Plugge C.M."/>
        </authorList>
    </citation>
    <scope>NUCLEOTIDE SEQUENCE [LARGE SCALE GENOMIC DNA]</scope>
    <source>
        <strain evidence="10">MSAO_Bac1</strain>
    </source>
</reference>
<accession>A0A424YFV1</accession>
<evidence type="ECO:0000256" key="4">
    <source>
        <dbReference type="ARBA" id="ARBA00022490"/>
    </source>
</evidence>
<dbReference type="EC" id="2.2.1.2" evidence="9"/>
<dbReference type="GO" id="GO:0005737">
    <property type="term" value="C:cytoplasm"/>
    <property type="evidence" value="ECO:0007669"/>
    <property type="project" value="UniProtKB-SubCell"/>
</dbReference>
<dbReference type="Gene3D" id="3.20.20.70">
    <property type="entry name" value="Aldolase class I"/>
    <property type="match status" value="1"/>
</dbReference>
<dbReference type="SUPFAM" id="SSF51569">
    <property type="entry name" value="Aldolase"/>
    <property type="match status" value="1"/>
</dbReference>
<evidence type="ECO:0000256" key="9">
    <source>
        <dbReference type="HAMAP-Rule" id="MF_00494"/>
    </source>
</evidence>
<dbReference type="HAMAP" id="MF_00494">
    <property type="entry name" value="Transaldolase_3b"/>
    <property type="match status" value="1"/>
</dbReference>
<keyword evidence="6 9" id="KW-0570">Pentose shunt</keyword>
<protein>
    <recommendedName>
        <fullName evidence="9">Probable transaldolase</fullName>
        <ecNumber evidence="9">2.2.1.2</ecNumber>
    </recommendedName>
</protein>
<evidence type="ECO:0000256" key="8">
    <source>
        <dbReference type="ARBA" id="ARBA00048810"/>
    </source>
</evidence>
<gene>
    <name evidence="10" type="primary">fsa</name>
    <name evidence="9" type="synonym">tal</name>
    <name evidence="10" type="ORF">D5R97_03865</name>
</gene>
<dbReference type="InterPro" id="IPR013785">
    <property type="entry name" value="Aldolase_TIM"/>
</dbReference>
<evidence type="ECO:0000256" key="3">
    <source>
        <dbReference type="ARBA" id="ARBA00005740"/>
    </source>
</evidence>
<evidence type="ECO:0000256" key="7">
    <source>
        <dbReference type="ARBA" id="ARBA00023270"/>
    </source>
</evidence>
<keyword evidence="5 9" id="KW-0808">Transferase</keyword>
<dbReference type="InterPro" id="IPR022999">
    <property type="entry name" value="Transaldolase_3B"/>
</dbReference>
<dbReference type="CDD" id="cd00956">
    <property type="entry name" value="Transaldolase_FSA"/>
    <property type="match status" value="1"/>
</dbReference>
<evidence type="ECO:0000256" key="5">
    <source>
        <dbReference type="ARBA" id="ARBA00022679"/>
    </source>
</evidence>
<comment type="similarity">
    <text evidence="3 9">Belongs to the transaldolase family. Type 3B subfamily.</text>
</comment>
<dbReference type="InterPro" id="IPR018225">
    <property type="entry name" value="Transaldolase_AS"/>
</dbReference>
<organism evidence="10 11">
    <name type="scientific">Candidatus Syntrophonatronum acetioxidans</name>
    <dbReference type="NCBI Taxonomy" id="1795816"/>
    <lineage>
        <taxon>Bacteria</taxon>
        <taxon>Bacillati</taxon>
        <taxon>Bacillota</taxon>
        <taxon>Clostridia</taxon>
        <taxon>Eubacteriales</taxon>
        <taxon>Syntrophomonadaceae</taxon>
        <taxon>Candidatus Syntrophonatronum</taxon>
    </lineage>
</organism>
<comment type="catalytic activity">
    <reaction evidence="8 9">
        <text>D-sedoheptulose 7-phosphate + D-glyceraldehyde 3-phosphate = D-erythrose 4-phosphate + beta-D-fructose 6-phosphate</text>
        <dbReference type="Rhea" id="RHEA:17053"/>
        <dbReference type="ChEBI" id="CHEBI:16897"/>
        <dbReference type="ChEBI" id="CHEBI:57483"/>
        <dbReference type="ChEBI" id="CHEBI:57634"/>
        <dbReference type="ChEBI" id="CHEBI:59776"/>
        <dbReference type="EC" id="2.2.1.2"/>
    </reaction>
</comment>
<keyword evidence="7 9" id="KW-0704">Schiff base</keyword>
<sequence>MKIYLDTANLEEIKKAASWGILSGVTTNPSLVAREEGDFQAMVKEITSLVPGPVSAEVISLEGEEMVREAEELSSMAENVVVKIPMTPEGMKAVSQLSPQGIKTNVTLVFSLNQALLAARAGATYVSPFVGRLDDIGHVGMELVRELVKVFNIYQYDTEIIAASIRHPLHVMEAAAAGAHIATVPFKVLEQMFAHPLTEAGIKKFLEDWEKAGK</sequence>
<dbReference type="PANTHER" id="PTHR10683:SF40">
    <property type="entry name" value="FRUCTOSE-6-PHOSPHATE ALDOLASE 1-RELATED"/>
    <property type="match status" value="1"/>
</dbReference>
<evidence type="ECO:0000313" key="11">
    <source>
        <dbReference type="Proteomes" id="UP000285138"/>
    </source>
</evidence>
<dbReference type="UniPathway" id="UPA00115">
    <property type="reaction ID" value="UER00414"/>
</dbReference>
<feature type="active site" description="Schiff-base intermediate with substrate" evidence="9">
    <location>
        <position position="83"/>
    </location>
</feature>
<proteinExistence type="inferred from homology"/>
<comment type="pathway">
    <text evidence="2 9">Carbohydrate degradation; pentose phosphate pathway; D-glyceraldehyde 3-phosphate and beta-D-fructose 6-phosphate from D-ribose 5-phosphate and D-xylulose 5-phosphate (non-oxidative stage): step 2/3.</text>
</comment>
<dbReference type="Pfam" id="PF00923">
    <property type="entry name" value="TAL_FSA"/>
    <property type="match status" value="1"/>
</dbReference>
<evidence type="ECO:0000256" key="2">
    <source>
        <dbReference type="ARBA" id="ARBA00004857"/>
    </source>
</evidence>
<comment type="subcellular location">
    <subcellularLocation>
        <location evidence="1 9">Cytoplasm</location>
    </subcellularLocation>
</comment>
<dbReference type="PANTHER" id="PTHR10683">
    <property type="entry name" value="TRANSALDOLASE"/>
    <property type="match status" value="1"/>
</dbReference>
<dbReference type="GO" id="GO:0005975">
    <property type="term" value="P:carbohydrate metabolic process"/>
    <property type="evidence" value="ECO:0007669"/>
    <property type="project" value="InterPro"/>
</dbReference>